<keyword evidence="3" id="KW-0472">Membrane</keyword>
<keyword evidence="2" id="KW-0175">Coiled coil</keyword>
<keyword evidence="3" id="KW-0812">Transmembrane</keyword>
<accession>A0A1I5FEX3</accession>
<evidence type="ECO:0000313" key="5">
    <source>
        <dbReference type="EMBL" id="SFO22173.1"/>
    </source>
</evidence>
<evidence type="ECO:0000313" key="6">
    <source>
        <dbReference type="Proteomes" id="UP000199564"/>
    </source>
</evidence>
<evidence type="ECO:0000256" key="3">
    <source>
        <dbReference type="SAM" id="Phobius"/>
    </source>
</evidence>
<dbReference type="GO" id="GO:0006355">
    <property type="term" value="P:regulation of DNA-templated transcription"/>
    <property type="evidence" value="ECO:0007669"/>
    <property type="project" value="InterPro"/>
</dbReference>
<feature type="domain" description="Two component regulator three Y" evidence="4">
    <location>
        <begin position="690"/>
        <end position="751"/>
    </location>
</feature>
<dbReference type="PANTHER" id="PTHR43547:SF2">
    <property type="entry name" value="HYBRID SIGNAL TRANSDUCTION HISTIDINE KINASE C"/>
    <property type="match status" value="1"/>
</dbReference>
<feature type="transmembrane region" description="Helical" evidence="3">
    <location>
        <begin position="755"/>
        <end position="777"/>
    </location>
</feature>
<dbReference type="Pfam" id="PF07495">
    <property type="entry name" value="Y_Y_Y"/>
    <property type="match status" value="1"/>
</dbReference>
<keyword evidence="6" id="KW-1185">Reference proteome</keyword>
<dbReference type="InterPro" id="IPR016032">
    <property type="entry name" value="Sig_transdc_resp-reg_C-effctor"/>
</dbReference>
<dbReference type="Gene3D" id="1.10.10.10">
    <property type="entry name" value="Winged helix-like DNA-binding domain superfamily/Winged helix DNA-binding domain"/>
    <property type="match status" value="1"/>
</dbReference>
<keyword evidence="1" id="KW-0597">Phosphoprotein</keyword>
<name>A0A1I5FEX3_9BACT</name>
<evidence type="ECO:0000256" key="1">
    <source>
        <dbReference type="ARBA" id="ARBA00022553"/>
    </source>
</evidence>
<dbReference type="GO" id="GO:0000155">
    <property type="term" value="F:phosphorelay sensor kinase activity"/>
    <property type="evidence" value="ECO:0007669"/>
    <property type="project" value="TreeGrafter"/>
</dbReference>
<dbReference type="AlphaFoldDB" id="A0A1I5FEX3"/>
<dbReference type="InterPro" id="IPR011123">
    <property type="entry name" value="Y_Y_Y"/>
</dbReference>
<reference evidence="6" key="1">
    <citation type="submission" date="2016-10" db="EMBL/GenBank/DDBJ databases">
        <authorList>
            <person name="Varghese N."/>
            <person name="Submissions S."/>
        </authorList>
    </citation>
    <scope>NUCLEOTIDE SEQUENCE [LARGE SCALE GENOMIC DNA]</scope>
    <source>
        <strain evidence="6">DSM 15282</strain>
    </source>
</reference>
<evidence type="ECO:0000259" key="4">
    <source>
        <dbReference type="Pfam" id="PF07495"/>
    </source>
</evidence>
<organism evidence="5 6">
    <name type="scientific">Algoriphagus ornithinivorans</name>
    <dbReference type="NCBI Taxonomy" id="226506"/>
    <lineage>
        <taxon>Bacteria</taxon>
        <taxon>Pseudomonadati</taxon>
        <taxon>Bacteroidota</taxon>
        <taxon>Cytophagia</taxon>
        <taxon>Cytophagales</taxon>
        <taxon>Cyclobacteriaceae</taxon>
        <taxon>Algoriphagus</taxon>
    </lineage>
</organism>
<dbReference type="SUPFAM" id="SSF50998">
    <property type="entry name" value="Quinoprotein alcohol dehydrogenase-like"/>
    <property type="match status" value="1"/>
</dbReference>
<dbReference type="PANTHER" id="PTHR43547">
    <property type="entry name" value="TWO-COMPONENT HISTIDINE KINASE"/>
    <property type="match status" value="1"/>
</dbReference>
<dbReference type="Proteomes" id="UP000199564">
    <property type="component" value="Unassembled WGS sequence"/>
</dbReference>
<dbReference type="GO" id="GO:0003677">
    <property type="term" value="F:DNA binding"/>
    <property type="evidence" value="ECO:0007669"/>
    <property type="project" value="InterPro"/>
</dbReference>
<dbReference type="Gene3D" id="2.60.40.10">
    <property type="entry name" value="Immunoglobulins"/>
    <property type="match status" value="1"/>
</dbReference>
<dbReference type="RefSeq" id="WP_091652962.1">
    <property type="nucleotide sequence ID" value="NZ_FOVW01000004.1"/>
</dbReference>
<keyword evidence="3" id="KW-1133">Transmembrane helix</keyword>
<dbReference type="STRING" id="226506.SAMN04488519_104353"/>
<evidence type="ECO:0000256" key="2">
    <source>
        <dbReference type="SAM" id="Coils"/>
    </source>
</evidence>
<sequence>MSFSFQNRVKQVGLYCLLSLIALLFTDNHLFGQENNSFKGLPFISNYGPETYKAGIQNWDIIQDDKGLIYVANNMGLLVFDGRAWTRYGLNNTKVRSAHFGKDGKIYVGSQADFGFITPDQRGQLLYTSLADSLPDEVRDFDETWKVYEIEDKIYFCTFKRIYVYDGNSIDIIQPDSRLEKSFQVDNLLYTFQMESGLSVLKGTQFELVRNGDFFKEKRIANVLNYEKGSLLIATVEYGAFLYNNGSINPFQFKGDFWRNDYLINYSTRLRNGNIAIGTQNAGLFIVEKNGELVLHLDKESGLMDLTINYIYEDINGGLWLAMNNGVARVDLNSPFTFIDDRMGLSGSGYTALLQDDVVYLGTNNGLFKWEKGKINFVGGTSGQVYTIQELNGKVLVGHHNGTFIVEGGKARKIFDENGAWTFKSPPGQPNLVIQGNYTGLFLFEWKNGSLEFKQKIKGFSESSRILEFDGDKLWIAHGYKGVFKLEFNENFTEVISSKRYDSRSGFPSDVLINVFKISNQLIFTADRGFYRFNETEDKFEPSVEYGDVLTKQATMVDMESDELGNIYYIEQNKLGVLKLQANNKFENHSSSFNKIRSYWNDDLANIIVLDNHNILIGGKQGFIHYSPEKDIPRTVQPKILFKEIINSGKKDSLIFSGHENDKHPLEAIQDQKFKYSQNSFSFEFVSPHYESGREVLYQYKLENYDENWSAWGYENKKEYTNLREGTYHFVVRAKNIFEEPTEEIRFSFTVAPPFYRSVLAYLFYTFGTIFLLYLAFRWLDKKHKEETLLLEQEQNQALKKKDSEIKSITQRTEEEIVKLKNEKLQNEIEYKNQELTSSAMHLIQKNQLLSNIKNTLKNITKDEKSRQLNSQLLKLIKSIDKDLETGDEWTQFSENFDQVHGNFITRLKEKYPDMTPQEIKFAAYIRMNLNTKEIANLLGISVRGVEIGRYRVRKKLGLERKDNLSDFLLRF</sequence>
<dbReference type="InterPro" id="IPR013783">
    <property type="entry name" value="Ig-like_fold"/>
</dbReference>
<proteinExistence type="predicted"/>
<dbReference type="InterPro" id="IPR011047">
    <property type="entry name" value="Quinoprotein_ADH-like_sf"/>
</dbReference>
<protein>
    <submittedName>
        <fullName evidence="5">Y_Y_Y domain-containing protein</fullName>
    </submittedName>
</protein>
<gene>
    <name evidence="5" type="ORF">SAMN04488519_104353</name>
</gene>
<dbReference type="InterPro" id="IPR015943">
    <property type="entry name" value="WD40/YVTN_repeat-like_dom_sf"/>
</dbReference>
<dbReference type="InterPro" id="IPR036388">
    <property type="entry name" value="WH-like_DNA-bd_sf"/>
</dbReference>
<dbReference type="SUPFAM" id="SSF46894">
    <property type="entry name" value="C-terminal effector domain of the bipartite response regulators"/>
    <property type="match status" value="1"/>
</dbReference>
<feature type="coiled-coil region" evidence="2">
    <location>
        <begin position="782"/>
        <end position="830"/>
    </location>
</feature>
<dbReference type="Gene3D" id="2.130.10.10">
    <property type="entry name" value="YVTN repeat-like/Quinoprotein amine dehydrogenase"/>
    <property type="match status" value="2"/>
</dbReference>
<dbReference type="EMBL" id="FOVW01000004">
    <property type="protein sequence ID" value="SFO22173.1"/>
    <property type="molecule type" value="Genomic_DNA"/>
</dbReference>